<dbReference type="InterPro" id="IPR018392">
    <property type="entry name" value="LysM"/>
</dbReference>
<proteinExistence type="predicted"/>
<dbReference type="InterPro" id="IPR036779">
    <property type="entry name" value="LysM_dom_sf"/>
</dbReference>
<name>A0A420YKJ7_9PEZI</name>
<dbReference type="AlphaFoldDB" id="A0A420YKJ7"/>
<dbReference type="OrthoDB" id="5985073at2759"/>
<feature type="compositionally biased region" description="Low complexity" evidence="1">
    <location>
        <begin position="113"/>
        <end position="122"/>
    </location>
</feature>
<evidence type="ECO:0000256" key="2">
    <source>
        <dbReference type="SAM" id="SignalP"/>
    </source>
</evidence>
<sequence>MKQSTLALLMALVTGFDVTNCLTQAPWPPSAPTQALFSSQCAGWDVAVLSDDCYQLAIKYNLTLDEFIHRNPQLQAACNTNLWAGYAFCILAGTSSPSFMPPPDTASIQSHQSSVPSMTSSDPSPPYPSLPAPSANSVSSPSIVISKTTYTLLSKETYISSVRVPGPTVTCTIPGPTMVSIIKTGSGTLVISAGYAATTTVPVSANASVAPAVTVDVTVTSHAKAGPALRVTLRDVEHVKPEKRDRA</sequence>
<accession>A0A420YKJ7</accession>
<evidence type="ECO:0000313" key="5">
    <source>
        <dbReference type="Proteomes" id="UP000275385"/>
    </source>
</evidence>
<feature type="domain" description="LysM" evidence="3">
    <location>
        <begin position="43"/>
        <end position="90"/>
    </location>
</feature>
<gene>
    <name evidence="4" type="ORF">DL546_009517</name>
</gene>
<keyword evidence="5" id="KW-1185">Reference proteome</keyword>
<dbReference type="Gene3D" id="3.10.350.10">
    <property type="entry name" value="LysM domain"/>
    <property type="match status" value="1"/>
</dbReference>
<feature type="region of interest" description="Disordered" evidence="1">
    <location>
        <begin position="101"/>
        <end position="138"/>
    </location>
</feature>
<feature type="signal peptide" evidence="2">
    <location>
        <begin position="1"/>
        <end position="21"/>
    </location>
</feature>
<protein>
    <recommendedName>
        <fullName evidence="3">LysM domain-containing protein</fullName>
    </recommendedName>
</protein>
<dbReference type="EMBL" id="QVQW01000005">
    <property type="protein sequence ID" value="RKU48413.1"/>
    <property type="molecule type" value="Genomic_DNA"/>
</dbReference>
<evidence type="ECO:0000256" key="1">
    <source>
        <dbReference type="SAM" id="MobiDB-lite"/>
    </source>
</evidence>
<evidence type="ECO:0000313" key="4">
    <source>
        <dbReference type="EMBL" id="RKU48413.1"/>
    </source>
</evidence>
<feature type="chain" id="PRO_5019521860" description="LysM domain-containing protein" evidence="2">
    <location>
        <begin position="22"/>
        <end position="247"/>
    </location>
</feature>
<comment type="caution">
    <text evidence="4">The sequence shown here is derived from an EMBL/GenBank/DDBJ whole genome shotgun (WGS) entry which is preliminary data.</text>
</comment>
<organism evidence="4 5">
    <name type="scientific">Coniochaeta pulveracea</name>
    <dbReference type="NCBI Taxonomy" id="177199"/>
    <lineage>
        <taxon>Eukaryota</taxon>
        <taxon>Fungi</taxon>
        <taxon>Dikarya</taxon>
        <taxon>Ascomycota</taxon>
        <taxon>Pezizomycotina</taxon>
        <taxon>Sordariomycetes</taxon>
        <taxon>Sordariomycetidae</taxon>
        <taxon>Coniochaetales</taxon>
        <taxon>Coniochaetaceae</taxon>
        <taxon>Coniochaeta</taxon>
    </lineage>
</organism>
<keyword evidence="2" id="KW-0732">Signal</keyword>
<evidence type="ECO:0000259" key="3">
    <source>
        <dbReference type="PROSITE" id="PS51782"/>
    </source>
</evidence>
<dbReference type="Proteomes" id="UP000275385">
    <property type="component" value="Unassembled WGS sequence"/>
</dbReference>
<reference evidence="4 5" key="1">
    <citation type="submission" date="2018-08" db="EMBL/GenBank/DDBJ databases">
        <title>Draft genome of the lignicolous fungus Coniochaeta pulveracea.</title>
        <authorList>
            <person name="Borstlap C.J."/>
            <person name="De Witt R.N."/>
            <person name="Botha A."/>
            <person name="Volschenk H."/>
        </authorList>
    </citation>
    <scope>NUCLEOTIDE SEQUENCE [LARGE SCALE GENOMIC DNA]</scope>
    <source>
        <strain evidence="4 5">CAB683</strain>
    </source>
</reference>
<dbReference type="PROSITE" id="PS51782">
    <property type="entry name" value="LYSM"/>
    <property type="match status" value="1"/>
</dbReference>